<proteinExistence type="predicted"/>
<accession>A0A848F967</accession>
<dbReference type="PROSITE" id="PS51257">
    <property type="entry name" value="PROKAR_LIPOPROTEIN"/>
    <property type="match status" value="1"/>
</dbReference>
<evidence type="ECO:0000313" key="2">
    <source>
        <dbReference type="EMBL" id="NML15029.1"/>
    </source>
</evidence>
<dbReference type="AlphaFoldDB" id="A0A848F967"/>
<feature type="chain" id="PRO_5032839035" description="Lipoprotein" evidence="1">
    <location>
        <begin position="24"/>
        <end position="378"/>
    </location>
</feature>
<gene>
    <name evidence="2" type="ORF">HHL10_08575</name>
</gene>
<evidence type="ECO:0008006" key="4">
    <source>
        <dbReference type="Google" id="ProtNLM"/>
    </source>
</evidence>
<sequence>MKSMSIRILCVAVFATISGCANFNTAFRDLDVDSGKGAMIDIKQRAVLVSKRSDKVVNQGRMETVSRTVVCAEPSPDALSAYAAELAGKVDSPSKVSAQLGASFQEGASYIGLRTQSIQLLRDSLYRLCEGYMSGALDTEEYSLLARRYQKYMLALLAIEQLTGVIKVPPVSINTSGQADAAKSLSVLRSEEAKLDDAIKAQDENIVKAGLGEDEKKKISNDIVRLKGDKKVIQDAIANAKDLAVNGASVVAVHGIGMPSQRSDDHVKAVASTVGNIVSSFVAIDDFPQLCFSHLKSVPVGFAQDQLTPLQAACLSRIQSGNEALKVEMKAIQQMISSADSKTESGRKTIQAAASRAADMVKAAGLLSVRKDLSLPTD</sequence>
<keyword evidence="1" id="KW-0732">Signal</keyword>
<dbReference type="Proteomes" id="UP000574067">
    <property type="component" value="Unassembled WGS sequence"/>
</dbReference>
<organism evidence="2 3">
    <name type="scientific">Azohydromonas caseinilytica</name>
    <dbReference type="NCBI Taxonomy" id="2728836"/>
    <lineage>
        <taxon>Bacteria</taxon>
        <taxon>Pseudomonadati</taxon>
        <taxon>Pseudomonadota</taxon>
        <taxon>Betaproteobacteria</taxon>
        <taxon>Burkholderiales</taxon>
        <taxon>Sphaerotilaceae</taxon>
        <taxon>Azohydromonas</taxon>
    </lineage>
</organism>
<reference evidence="2 3" key="1">
    <citation type="submission" date="2020-04" db="EMBL/GenBank/DDBJ databases">
        <title>Azohydromonas sp. isolated from soil.</title>
        <authorList>
            <person name="Dahal R.H."/>
        </authorList>
    </citation>
    <scope>NUCLEOTIDE SEQUENCE [LARGE SCALE GENOMIC DNA]</scope>
    <source>
        <strain evidence="2 3">G-1-1-14</strain>
    </source>
</reference>
<evidence type="ECO:0000313" key="3">
    <source>
        <dbReference type="Proteomes" id="UP000574067"/>
    </source>
</evidence>
<name>A0A848F967_9BURK</name>
<keyword evidence="3" id="KW-1185">Reference proteome</keyword>
<dbReference type="RefSeq" id="WP_169159925.1">
    <property type="nucleotide sequence ID" value="NZ_JABBFW010000004.1"/>
</dbReference>
<feature type="signal peptide" evidence="1">
    <location>
        <begin position="1"/>
        <end position="23"/>
    </location>
</feature>
<comment type="caution">
    <text evidence="2">The sequence shown here is derived from an EMBL/GenBank/DDBJ whole genome shotgun (WGS) entry which is preliminary data.</text>
</comment>
<evidence type="ECO:0000256" key="1">
    <source>
        <dbReference type="SAM" id="SignalP"/>
    </source>
</evidence>
<dbReference type="EMBL" id="JABBFW010000004">
    <property type="protein sequence ID" value="NML15029.1"/>
    <property type="molecule type" value="Genomic_DNA"/>
</dbReference>
<protein>
    <recommendedName>
        <fullName evidence="4">Lipoprotein</fullName>
    </recommendedName>
</protein>